<dbReference type="RefSeq" id="WP_017620642.1">
    <property type="nucleotide sequence ID" value="NZ_ANBG01000341.1"/>
</dbReference>
<dbReference type="GO" id="GO:0046872">
    <property type="term" value="F:metal ion binding"/>
    <property type="evidence" value="ECO:0007669"/>
    <property type="project" value="UniProtKB-KW"/>
</dbReference>
<dbReference type="AlphaFoldDB" id="A0A223S1L2"/>
<comment type="cofactor">
    <cofactor evidence="1">
        <name>siroheme</name>
        <dbReference type="ChEBI" id="CHEBI:60052"/>
    </cofactor>
</comment>
<keyword evidence="5" id="KW-0285">Flavoprotein</keyword>
<comment type="pathway">
    <text evidence="3">Nitrogen metabolism; nitrate reduction (assimilation).</text>
</comment>
<dbReference type="InterPro" id="IPR036188">
    <property type="entry name" value="FAD/NAD-bd_sf"/>
</dbReference>
<evidence type="ECO:0000256" key="10">
    <source>
        <dbReference type="ARBA" id="ARBA00023014"/>
    </source>
</evidence>
<dbReference type="Gene3D" id="3.30.390.30">
    <property type="match status" value="1"/>
</dbReference>
<evidence type="ECO:0000256" key="5">
    <source>
        <dbReference type="ARBA" id="ARBA00022630"/>
    </source>
</evidence>
<evidence type="ECO:0000313" key="14">
    <source>
        <dbReference type="Proteomes" id="UP000215005"/>
    </source>
</evidence>
<dbReference type="PANTHER" id="PTHR43809">
    <property type="entry name" value="NITRITE REDUCTASE (NADH) LARGE SUBUNIT"/>
    <property type="match status" value="1"/>
</dbReference>
<evidence type="ECO:0000256" key="4">
    <source>
        <dbReference type="ARBA" id="ARBA00022617"/>
    </source>
</evidence>
<evidence type="ECO:0000259" key="11">
    <source>
        <dbReference type="Pfam" id="PF07992"/>
    </source>
</evidence>
<keyword evidence="6" id="KW-0479">Metal-binding</keyword>
<organism evidence="13 14">
    <name type="scientific">Nocardiopsis gilva YIM 90087</name>
    <dbReference type="NCBI Taxonomy" id="1235441"/>
    <lineage>
        <taxon>Bacteria</taxon>
        <taxon>Bacillati</taxon>
        <taxon>Actinomycetota</taxon>
        <taxon>Actinomycetes</taxon>
        <taxon>Streptosporangiales</taxon>
        <taxon>Nocardiopsidaceae</taxon>
        <taxon>Nocardiopsis</taxon>
    </lineage>
</organism>
<dbReference type="Pfam" id="PF18267">
    <property type="entry name" value="Rubredoxin_C"/>
    <property type="match status" value="1"/>
</dbReference>
<keyword evidence="14" id="KW-1185">Reference proteome</keyword>
<evidence type="ECO:0000256" key="7">
    <source>
        <dbReference type="ARBA" id="ARBA00022827"/>
    </source>
</evidence>
<dbReference type="OrthoDB" id="9768666at2"/>
<dbReference type="GO" id="GO:0016491">
    <property type="term" value="F:oxidoreductase activity"/>
    <property type="evidence" value="ECO:0007669"/>
    <property type="project" value="UniProtKB-KW"/>
</dbReference>
<dbReference type="InterPro" id="IPR016156">
    <property type="entry name" value="FAD/NAD-linked_Rdtase_dimer_sf"/>
</dbReference>
<dbReference type="PANTHER" id="PTHR43809:SF1">
    <property type="entry name" value="NITRITE REDUCTASE (NADH) LARGE SUBUNIT"/>
    <property type="match status" value="1"/>
</dbReference>
<dbReference type="Pfam" id="PF07992">
    <property type="entry name" value="Pyr_redox_2"/>
    <property type="match status" value="1"/>
</dbReference>
<evidence type="ECO:0000256" key="9">
    <source>
        <dbReference type="ARBA" id="ARBA00023004"/>
    </source>
</evidence>
<dbReference type="KEGG" id="ngv:CDO52_03815"/>
<dbReference type="InterPro" id="IPR052034">
    <property type="entry name" value="NasD-like"/>
</dbReference>
<evidence type="ECO:0000313" key="13">
    <source>
        <dbReference type="EMBL" id="ASU82023.1"/>
    </source>
</evidence>
<feature type="domain" description="FAD/NAD(P)-binding" evidence="11">
    <location>
        <begin position="5"/>
        <end position="285"/>
    </location>
</feature>
<dbReference type="PRINTS" id="PR00368">
    <property type="entry name" value="FADPNR"/>
</dbReference>
<keyword evidence="4" id="KW-0349">Heme</keyword>
<sequence length="406" mass="42949">MTRTLVVVGHGMIGHHLVEMLRAHDRANTWRVIVLGEEPRPAYDRVALSSYLEGKSFDDLGLVSHECLGDPWVELRTGVTVTGIDRQEQKVTCADGTEVSYDALVLATGARPFVPPVPGHDLPGCFVYRTLDDVDAIRAAAVPGRPGVVIGGGLLGLEAANALRLLGMRPYVVEMAPRLMPMQVDEGGGQILTRLIGDLGVTVCCGVSTASIDAGPDGRVRGMTLADGTTLETDLVVFSAGVRPRDDLAGLMGLDTGDRGGFLVDDDCRTADPRIWAIGDCAAVRGRCYGLVGPGYRMAEVVAEQLLQADDGRGGRTRFTSPDTSTKLKLFGVEVASFGDAHARTDDAVEFIREDTMAGTYAKLVIDSSATTLLGGVLVGDARALPVLRSLVGHELTASPDQLLAS</sequence>
<dbReference type="FunFam" id="3.50.50.60:FF:000033">
    <property type="entry name" value="Nitrite reductase [NAD(P)H], large subunit"/>
    <property type="match status" value="1"/>
</dbReference>
<comment type="cofactor">
    <cofactor evidence="2">
        <name>FAD</name>
        <dbReference type="ChEBI" id="CHEBI:57692"/>
    </cofactor>
</comment>
<proteinExistence type="predicted"/>
<keyword evidence="7" id="KW-0274">FAD</keyword>
<dbReference type="InterPro" id="IPR041575">
    <property type="entry name" value="Rubredoxin_C"/>
</dbReference>
<keyword evidence="9" id="KW-0408">Iron</keyword>
<reference evidence="13 14" key="1">
    <citation type="submission" date="2017-08" db="EMBL/GenBank/DDBJ databases">
        <title>The complete genome sequence of Nocardiopsis gilva YIM 90087.</title>
        <authorList>
            <person name="Yin M."/>
            <person name="Tang S."/>
        </authorList>
    </citation>
    <scope>NUCLEOTIDE SEQUENCE [LARGE SCALE GENOMIC DNA]</scope>
    <source>
        <strain evidence="13 14">YIM 90087</strain>
    </source>
</reference>
<dbReference type="Proteomes" id="UP000215005">
    <property type="component" value="Chromosome"/>
</dbReference>
<evidence type="ECO:0000256" key="8">
    <source>
        <dbReference type="ARBA" id="ARBA00023002"/>
    </source>
</evidence>
<evidence type="ECO:0000256" key="6">
    <source>
        <dbReference type="ARBA" id="ARBA00022723"/>
    </source>
</evidence>
<dbReference type="SUPFAM" id="SSF51905">
    <property type="entry name" value="FAD/NAD(P)-binding domain"/>
    <property type="match status" value="2"/>
</dbReference>
<name>A0A223S1L2_9ACTN</name>
<evidence type="ECO:0000256" key="2">
    <source>
        <dbReference type="ARBA" id="ARBA00001974"/>
    </source>
</evidence>
<dbReference type="Gene3D" id="3.50.50.60">
    <property type="entry name" value="FAD/NAD(P)-binding domain"/>
    <property type="match status" value="2"/>
</dbReference>
<evidence type="ECO:0000256" key="1">
    <source>
        <dbReference type="ARBA" id="ARBA00001929"/>
    </source>
</evidence>
<dbReference type="GO" id="GO:0051536">
    <property type="term" value="F:iron-sulfur cluster binding"/>
    <property type="evidence" value="ECO:0007669"/>
    <property type="project" value="UniProtKB-KW"/>
</dbReference>
<evidence type="ECO:0000256" key="3">
    <source>
        <dbReference type="ARBA" id="ARBA00005096"/>
    </source>
</evidence>
<dbReference type="EMBL" id="CP022753">
    <property type="protein sequence ID" value="ASU82023.1"/>
    <property type="molecule type" value="Genomic_DNA"/>
</dbReference>
<feature type="domain" description="NADH-rubredoxin oxidoreductase C-terminal" evidence="12">
    <location>
        <begin position="325"/>
        <end position="392"/>
    </location>
</feature>
<keyword evidence="10" id="KW-0411">Iron-sulfur</keyword>
<protein>
    <submittedName>
        <fullName evidence="13">FAD-dependent oxidoreductase</fullName>
    </submittedName>
</protein>
<keyword evidence="8" id="KW-0560">Oxidoreductase</keyword>
<dbReference type="PRINTS" id="PR00411">
    <property type="entry name" value="PNDRDTASEI"/>
</dbReference>
<evidence type="ECO:0000259" key="12">
    <source>
        <dbReference type="Pfam" id="PF18267"/>
    </source>
</evidence>
<gene>
    <name evidence="13" type="ORF">CDO52_03815</name>
</gene>
<accession>A0A223S1L2</accession>
<dbReference type="InterPro" id="IPR023753">
    <property type="entry name" value="FAD/NAD-binding_dom"/>
</dbReference>